<reference evidence="2 3" key="1">
    <citation type="submission" date="2018-05" db="EMBL/GenBank/DDBJ databases">
        <title>Compelete Genome Sequence of Spiroplasma melliferum.</title>
        <authorList>
            <person name="Davis R.E."/>
            <person name="Shao J.Y."/>
            <person name="Zhao Y."/>
            <person name="Gasparich G.E."/>
        </authorList>
    </citation>
    <scope>NUCLEOTIDE SEQUENCE [LARGE SCALE GENOMIC DNA]</scope>
    <source>
        <strain evidence="2 3">AS576</strain>
    </source>
</reference>
<name>A0ABX5U7Z2_SPIME</name>
<gene>
    <name evidence="2" type="ORF">SRED_001892</name>
</gene>
<dbReference type="Proteomes" id="UP000298715">
    <property type="component" value="Chromosome"/>
</dbReference>
<feature type="region of interest" description="Disordered" evidence="1">
    <location>
        <begin position="1"/>
        <end position="27"/>
    </location>
</feature>
<evidence type="ECO:0000256" key="1">
    <source>
        <dbReference type="SAM" id="MobiDB-lite"/>
    </source>
</evidence>
<dbReference type="RefSeq" id="WP_101519326.1">
    <property type="nucleotide sequence ID" value="NZ_PHSJ01000021.1"/>
</dbReference>
<accession>A0ABX5U7Z2</accession>
<evidence type="ECO:0000313" key="3">
    <source>
        <dbReference type="Proteomes" id="UP000298715"/>
    </source>
</evidence>
<protein>
    <recommendedName>
        <fullName evidence="4">Spiroplasmavirus-related protein</fullName>
    </recommendedName>
</protein>
<keyword evidence="3" id="KW-1185">Reference proteome</keyword>
<organism evidence="2 3">
    <name type="scientific">Spiroplasma melliferum</name>
    <dbReference type="NCBI Taxonomy" id="2134"/>
    <lineage>
        <taxon>Bacteria</taxon>
        <taxon>Bacillati</taxon>
        <taxon>Mycoplasmatota</taxon>
        <taxon>Mollicutes</taxon>
        <taxon>Entomoplasmatales</taxon>
        <taxon>Spiroplasmataceae</taxon>
        <taxon>Spiroplasma</taxon>
    </lineage>
</organism>
<sequence>MKNQIIIKTGGGNKPEPWNPQQPPENSSWKIVNGTFNDEFNTRNNKWYIMSARKPKTTDDWRMIKFKNNDIDKPFGNVWNNSVALDSEWYSVAELYRWDGLLEPITLPLIDIKTGKIIDLNEQKD</sequence>
<proteinExistence type="predicted"/>
<evidence type="ECO:0000313" key="2">
    <source>
        <dbReference type="EMBL" id="QCO23423.1"/>
    </source>
</evidence>
<evidence type="ECO:0008006" key="4">
    <source>
        <dbReference type="Google" id="ProtNLM"/>
    </source>
</evidence>
<dbReference type="EMBL" id="CP029202">
    <property type="protein sequence ID" value="QCO23423.1"/>
    <property type="molecule type" value="Genomic_DNA"/>
</dbReference>